<proteinExistence type="predicted"/>
<accession>A0A8H4SXP2</accession>
<protein>
    <submittedName>
        <fullName evidence="2">Uncharacterized protein</fullName>
    </submittedName>
</protein>
<feature type="region of interest" description="Disordered" evidence="1">
    <location>
        <begin position="238"/>
        <end position="261"/>
    </location>
</feature>
<reference evidence="2" key="1">
    <citation type="journal article" date="2020" name="BMC Genomics">
        <title>Correction to: Identification and distribution of gene clusters required for synthesis of sphingolipid metabolism inhibitors in diverse species of the filamentous fungus Fusarium.</title>
        <authorList>
            <person name="Kim H.S."/>
            <person name="Lohmar J.M."/>
            <person name="Busman M."/>
            <person name="Brown D.W."/>
            <person name="Naumann T.A."/>
            <person name="Divon H.H."/>
            <person name="Lysoe E."/>
            <person name="Uhlig S."/>
            <person name="Proctor R.H."/>
        </authorList>
    </citation>
    <scope>NUCLEOTIDE SEQUENCE</scope>
    <source>
        <strain evidence="2">NRRL 20472</strain>
    </source>
</reference>
<feature type="region of interest" description="Disordered" evidence="1">
    <location>
        <begin position="140"/>
        <end position="169"/>
    </location>
</feature>
<dbReference type="Proteomes" id="UP000622797">
    <property type="component" value="Unassembled WGS sequence"/>
</dbReference>
<dbReference type="AlphaFoldDB" id="A0A8H4SXP2"/>
<evidence type="ECO:0000313" key="3">
    <source>
        <dbReference type="Proteomes" id="UP000622797"/>
    </source>
</evidence>
<feature type="compositionally biased region" description="Basic and acidic residues" evidence="1">
    <location>
        <begin position="27"/>
        <end position="54"/>
    </location>
</feature>
<comment type="caution">
    <text evidence="2">The sequence shown here is derived from an EMBL/GenBank/DDBJ whole genome shotgun (WGS) entry which is preliminary data.</text>
</comment>
<gene>
    <name evidence="2" type="ORF">FSARC_13934</name>
</gene>
<feature type="compositionally biased region" description="Basic and acidic residues" evidence="1">
    <location>
        <begin position="145"/>
        <end position="155"/>
    </location>
</feature>
<dbReference type="EMBL" id="JABEXW010001098">
    <property type="protein sequence ID" value="KAF4947589.1"/>
    <property type="molecule type" value="Genomic_DNA"/>
</dbReference>
<name>A0A8H4SXP2_9HYPO</name>
<evidence type="ECO:0000256" key="1">
    <source>
        <dbReference type="SAM" id="MobiDB-lite"/>
    </source>
</evidence>
<feature type="region of interest" description="Disordered" evidence="1">
    <location>
        <begin position="1"/>
        <end position="54"/>
    </location>
</feature>
<organism evidence="2 3">
    <name type="scientific">Fusarium sarcochroum</name>
    <dbReference type="NCBI Taxonomy" id="1208366"/>
    <lineage>
        <taxon>Eukaryota</taxon>
        <taxon>Fungi</taxon>
        <taxon>Dikarya</taxon>
        <taxon>Ascomycota</taxon>
        <taxon>Pezizomycotina</taxon>
        <taxon>Sordariomycetes</taxon>
        <taxon>Hypocreomycetidae</taxon>
        <taxon>Hypocreales</taxon>
        <taxon>Nectriaceae</taxon>
        <taxon>Fusarium</taxon>
        <taxon>Fusarium lateritium species complex</taxon>
    </lineage>
</organism>
<dbReference type="OrthoDB" id="5085208at2759"/>
<sequence>MTPSHNDILNTEEADGDQVTLESHLSTTREPRSPKVYGEKVESQAELMDKKGRKEASIEDRLEELWPESHWCPADVPLATEPPLKAMLDVTKCAIDCDTALDELWGSDGLFRTIMEARNIEKLSTSLCNYVLEELKRRRPGRTRARLEADPKQDSDNPNQPSRGPEQQADSLVKAKKMWKVKYPAAPRVTVNDDIEVEDSPETPILTGGGGCAKTLEYDDIMNSSGYISTSGAIDSIRRPCKKKKRDAKSPSPEEIVSQLRPDSGMSDSVLGFLARLTLALFRPPSPEKPTSQLLDTLRLWDRGSLSQAASGLNNHLLCFSIYHSHDRHWTLGVSKRNNDVEIGHVVDFKFYDSSSDRCRVAQTERRFERWLKQLFPDHKVNYQLQVSVCTVPHT</sequence>
<evidence type="ECO:0000313" key="2">
    <source>
        <dbReference type="EMBL" id="KAF4947589.1"/>
    </source>
</evidence>
<keyword evidence="3" id="KW-1185">Reference proteome</keyword>
<reference evidence="2" key="2">
    <citation type="submission" date="2020-05" db="EMBL/GenBank/DDBJ databases">
        <authorList>
            <person name="Kim H.-S."/>
            <person name="Proctor R.H."/>
            <person name="Brown D.W."/>
        </authorList>
    </citation>
    <scope>NUCLEOTIDE SEQUENCE</scope>
    <source>
        <strain evidence="2">NRRL 20472</strain>
    </source>
</reference>